<protein>
    <submittedName>
        <fullName evidence="3">UDP-N-acetyl glucosamine 2-epimerase</fullName>
    </submittedName>
</protein>
<reference evidence="4" key="1">
    <citation type="submission" date="2015-12" db="EMBL/GenBank/DDBJ databases">
        <title>Complete genome sequence of Lutibacter profundus strain LP1.</title>
        <authorList>
            <person name="Wissuwa J."/>
            <person name="Le Moine Bauer S."/>
            <person name="Stokke R."/>
            <person name="Dahle H."/>
            <person name="Steen I.H."/>
        </authorList>
    </citation>
    <scope>NUCLEOTIDE SEQUENCE [LARGE SCALE GENOMIC DNA]</scope>
    <source>
        <strain evidence="4">LP1</strain>
    </source>
</reference>
<dbReference type="SUPFAM" id="SSF53756">
    <property type="entry name" value="UDP-Glycosyltransferase/glycogen phosphorylase"/>
    <property type="match status" value="1"/>
</dbReference>
<sequence length="359" mass="40515">MKKVVTILGARPQFVKAAVLSRVISKHNFIEEVIVHTGQHYDVNMSAIFFNEMEIPTPKYNLEINGLSHGAMTGQMLEKIEEVLKKEKPEAVLIYGDTNSTLAGALAAKKMNIKVIHVEAGLRSFNMKMPEEINRILTDRISDLLLCPTSMAIENLQKEGFENFDTKIVKCGDIMKDAVTFYGKISKQKSSIISNLQLKANNFVLATIHRQENTNSIENLKAIFKGLETISKQKQVVMPLHPRTKAILDAYNLKYNITTIAPVGYFDMLELLKNCNLVITDSGGLQKEAFFNNKHCIIAREETEWVELVSNGFAKIVGNNTNKMISAFQNFQHFSTNFDMELYGNEVGEKIYTEILNLI</sequence>
<dbReference type="GO" id="GO:0016853">
    <property type="term" value="F:isomerase activity"/>
    <property type="evidence" value="ECO:0007669"/>
    <property type="project" value="UniProtKB-KW"/>
</dbReference>
<evidence type="ECO:0000313" key="4">
    <source>
        <dbReference type="Proteomes" id="UP000059672"/>
    </source>
</evidence>
<dbReference type="InterPro" id="IPR003331">
    <property type="entry name" value="UDP_GlcNAc_Epimerase_2_dom"/>
</dbReference>
<proteinExistence type="inferred from homology"/>
<dbReference type="RefSeq" id="WP_068211219.1">
    <property type="nucleotide sequence ID" value="NZ_CP013355.1"/>
</dbReference>
<organism evidence="3 4">
    <name type="scientific">Lutibacter profundi</name>
    <dbReference type="NCBI Taxonomy" id="1622118"/>
    <lineage>
        <taxon>Bacteria</taxon>
        <taxon>Pseudomonadati</taxon>
        <taxon>Bacteroidota</taxon>
        <taxon>Flavobacteriia</taxon>
        <taxon>Flavobacteriales</taxon>
        <taxon>Flavobacteriaceae</taxon>
        <taxon>Lutibacter</taxon>
    </lineage>
</organism>
<accession>A0A109RQF5</accession>
<dbReference type="InterPro" id="IPR029767">
    <property type="entry name" value="WecB-like"/>
</dbReference>
<dbReference type="STRING" id="1622118.Lupro_12975"/>
<dbReference type="NCBIfam" id="TIGR00236">
    <property type="entry name" value="wecB"/>
    <property type="match status" value="1"/>
</dbReference>
<dbReference type="KEGG" id="lut:Lupro_12975"/>
<keyword evidence="1" id="KW-0413">Isomerase</keyword>
<dbReference type="PANTHER" id="PTHR43174">
    <property type="entry name" value="UDP-N-ACETYLGLUCOSAMINE 2-EPIMERASE"/>
    <property type="match status" value="1"/>
</dbReference>
<dbReference type="AlphaFoldDB" id="A0A109RQF5"/>
<dbReference type="Gene3D" id="3.40.50.2000">
    <property type="entry name" value="Glycogen Phosphorylase B"/>
    <property type="match status" value="2"/>
</dbReference>
<comment type="similarity">
    <text evidence="1">Belongs to the UDP-N-acetylglucosamine 2-epimerase family.</text>
</comment>
<gene>
    <name evidence="3" type="ORF">Lupro_12975</name>
</gene>
<evidence type="ECO:0000259" key="2">
    <source>
        <dbReference type="Pfam" id="PF02350"/>
    </source>
</evidence>
<keyword evidence="4" id="KW-1185">Reference proteome</keyword>
<dbReference type="OrthoDB" id="9803238at2"/>
<reference evidence="3 4" key="2">
    <citation type="journal article" date="2016" name="Int. J. Syst. Evol. Microbiol.">
        <title>Lutibacter profundi sp. nov., isolated from a deep-sea hydrothermal system on the Arctic Mid-Ocean Ridge and emended description of the genus Lutibacter.</title>
        <authorList>
            <person name="Le Moine Bauer S."/>
            <person name="Roalkvam I."/>
            <person name="Steen I.H."/>
            <person name="Dahle H."/>
        </authorList>
    </citation>
    <scope>NUCLEOTIDE SEQUENCE [LARGE SCALE GENOMIC DNA]</scope>
    <source>
        <strain evidence="3 4">LP1</strain>
    </source>
</reference>
<name>A0A109RQF5_9FLAO</name>
<dbReference type="EMBL" id="CP013355">
    <property type="protein sequence ID" value="AMC12117.1"/>
    <property type="molecule type" value="Genomic_DNA"/>
</dbReference>
<dbReference type="Proteomes" id="UP000059672">
    <property type="component" value="Chromosome"/>
</dbReference>
<dbReference type="CDD" id="cd03786">
    <property type="entry name" value="GTB_UDP-GlcNAc_2-Epimerase"/>
    <property type="match status" value="1"/>
</dbReference>
<dbReference type="PATRIC" id="fig|1622118.3.peg.2661"/>
<evidence type="ECO:0000313" key="3">
    <source>
        <dbReference type="EMBL" id="AMC12117.1"/>
    </source>
</evidence>
<evidence type="ECO:0000256" key="1">
    <source>
        <dbReference type="RuleBase" id="RU003513"/>
    </source>
</evidence>
<dbReference type="PANTHER" id="PTHR43174:SF1">
    <property type="entry name" value="UDP-N-ACETYLGLUCOSAMINE 2-EPIMERASE"/>
    <property type="match status" value="1"/>
</dbReference>
<dbReference type="Pfam" id="PF02350">
    <property type="entry name" value="Epimerase_2"/>
    <property type="match status" value="1"/>
</dbReference>
<feature type="domain" description="UDP-N-acetylglucosamine 2-epimerase" evidence="2">
    <location>
        <begin position="24"/>
        <end position="334"/>
    </location>
</feature>